<keyword evidence="3" id="KW-0808">Transferase</keyword>
<dbReference type="GO" id="GO:0009102">
    <property type="term" value="P:biotin biosynthetic process"/>
    <property type="evidence" value="ECO:0007669"/>
    <property type="project" value="TreeGrafter"/>
</dbReference>
<dbReference type="InterPro" id="IPR015421">
    <property type="entry name" value="PyrdxlP-dep_Trfase_major"/>
</dbReference>
<accession>A0A068UFE9</accession>
<dbReference type="InParanoid" id="A0A068UFE9"/>
<dbReference type="InterPro" id="IPR050087">
    <property type="entry name" value="AON_synthase_class-II"/>
</dbReference>
<dbReference type="Proteomes" id="UP000295252">
    <property type="component" value="Chromosome II"/>
</dbReference>
<keyword evidence="6" id="KW-1185">Reference proteome</keyword>
<evidence type="ECO:0000313" key="6">
    <source>
        <dbReference type="Proteomes" id="UP000295252"/>
    </source>
</evidence>
<dbReference type="Gene3D" id="3.40.640.10">
    <property type="entry name" value="Type I PLP-dependent aspartate aminotransferase-like (Major domain)"/>
    <property type="match status" value="1"/>
</dbReference>
<dbReference type="PANTHER" id="PTHR13693">
    <property type="entry name" value="CLASS II AMINOTRANSFERASE/8-AMINO-7-OXONONANOATE SYNTHASE"/>
    <property type="match status" value="1"/>
</dbReference>
<dbReference type="Gramene" id="CDP07275">
    <property type="protein sequence ID" value="CDP07275"/>
    <property type="gene ID" value="GSCOC_T00024495001"/>
</dbReference>
<dbReference type="InterPro" id="IPR015422">
    <property type="entry name" value="PyrdxlP-dep_Trfase_small"/>
</dbReference>
<evidence type="ECO:0000313" key="5">
    <source>
        <dbReference type="EMBL" id="CDP07275.1"/>
    </source>
</evidence>
<sequence>MCLIEAALHVFEGIDIAAVTPKMKITLARRGYHPRKQSQNYSLMPMSLDAGSKFFLCFLFCLSLHCCLIVCMRCLTADVMGIVVHAFPARDVYMEGTMRHGRDYVIVDHSKRPILLTLWKDFESIKGCVIDEAMPTMPIIIAMRVRVLTENYISLSTQPSSIILVAPDGLEARELDCWCERNVSELVHMIFDNKSYADPAILLPPVRAPTLIAISSVASFTRFSFFSNDFVFSCWLFPFACVGYGLDFFIHDDTGYVSVVTLGAEAEKIIGLSAFQLYQTVDDGFFGLYKQVHRHLEQKNLLCYIKHSSDVIRSTAIAKFTVVTCYLYIPSSGDDTVIGNGEDDDGAGPCGGKFKKLLIFSGNDYLGLSSHPTVIKAAVKAAQLHGMGPRGSALICSYTNNHRLLESALADLKKKEDCLLCPAGFAANMALITAVGSVGLVLAEGGKPKRDERVAIFSDALNHASNIDGIRLAEKQGSLVNIERLYWSLYWRLRLTITFLASMLLVSANSKCSSEIQMSPWSSTRKNTCIPTPVPYIPCCFNFRNQRHGNHVSMASYISPLIY</sequence>
<dbReference type="GO" id="GO:0016740">
    <property type="term" value="F:transferase activity"/>
    <property type="evidence" value="ECO:0007669"/>
    <property type="project" value="UniProtKB-KW"/>
</dbReference>
<name>A0A068UFE9_COFCA</name>
<evidence type="ECO:0000256" key="1">
    <source>
        <dbReference type="ARBA" id="ARBA00001933"/>
    </source>
</evidence>
<dbReference type="SUPFAM" id="SSF50249">
    <property type="entry name" value="Nucleic acid-binding proteins"/>
    <property type="match status" value="1"/>
</dbReference>
<gene>
    <name evidence="5" type="ORF">GSCOC_T00024495001</name>
</gene>
<evidence type="ECO:0000256" key="3">
    <source>
        <dbReference type="ARBA" id="ARBA00022679"/>
    </source>
</evidence>
<organism evidence="5 6">
    <name type="scientific">Coffea canephora</name>
    <name type="common">Robusta coffee</name>
    <dbReference type="NCBI Taxonomy" id="49390"/>
    <lineage>
        <taxon>Eukaryota</taxon>
        <taxon>Viridiplantae</taxon>
        <taxon>Streptophyta</taxon>
        <taxon>Embryophyta</taxon>
        <taxon>Tracheophyta</taxon>
        <taxon>Spermatophyta</taxon>
        <taxon>Magnoliopsida</taxon>
        <taxon>eudicotyledons</taxon>
        <taxon>Gunneridae</taxon>
        <taxon>Pentapetalae</taxon>
        <taxon>asterids</taxon>
        <taxon>lamiids</taxon>
        <taxon>Gentianales</taxon>
        <taxon>Rubiaceae</taxon>
        <taxon>Ixoroideae</taxon>
        <taxon>Gardenieae complex</taxon>
        <taxon>Bertiereae - Coffeeae clade</taxon>
        <taxon>Coffeeae</taxon>
        <taxon>Coffea</taxon>
    </lineage>
</organism>
<dbReference type="PANTHER" id="PTHR13693:SF77">
    <property type="entry name" value="8-AMINO-7-OXONONANOATE SYNTHASE"/>
    <property type="match status" value="1"/>
</dbReference>
<reference evidence="6" key="1">
    <citation type="journal article" date="2014" name="Science">
        <title>The coffee genome provides insight into the convergent evolution of caffeine biosynthesis.</title>
        <authorList>
            <person name="Denoeud F."/>
            <person name="Carretero-Paulet L."/>
            <person name="Dereeper A."/>
            <person name="Droc G."/>
            <person name="Guyot R."/>
            <person name="Pietrella M."/>
            <person name="Zheng C."/>
            <person name="Alberti A."/>
            <person name="Anthony F."/>
            <person name="Aprea G."/>
            <person name="Aury J.M."/>
            <person name="Bento P."/>
            <person name="Bernard M."/>
            <person name="Bocs S."/>
            <person name="Campa C."/>
            <person name="Cenci A."/>
            <person name="Combes M.C."/>
            <person name="Crouzillat D."/>
            <person name="Da Silva C."/>
            <person name="Daddiego L."/>
            <person name="De Bellis F."/>
            <person name="Dussert S."/>
            <person name="Garsmeur O."/>
            <person name="Gayraud T."/>
            <person name="Guignon V."/>
            <person name="Jahn K."/>
            <person name="Jamilloux V."/>
            <person name="Joet T."/>
            <person name="Labadie K."/>
            <person name="Lan T."/>
            <person name="Leclercq J."/>
            <person name="Lepelley M."/>
            <person name="Leroy T."/>
            <person name="Li L.T."/>
            <person name="Librado P."/>
            <person name="Lopez L."/>
            <person name="Munoz A."/>
            <person name="Noel B."/>
            <person name="Pallavicini A."/>
            <person name="Perrotta G."/>
            <person name="Poncet V."/>
            <person name="Pot D."/>
            <person name="Priyono X."/>
            <person name="Rigoreau M."/>
            <person name="Rouard M."/>
            <person name="Rozas J."/>
            <person name="Tranchant-Dubreuil C."/>
            <person name="VanBuren R."/>
            <person name="Zhang Q."/>
            <person name="Andrade A.C."/>
            <person name="Argout X."/>
            <person name="Bertrand B."/>
            <person name="de Kochko A."/>
            <person name="Graziosi G."/>
            <person name="Henry R.J."/>
            <person name="Jayarama X."/>
            <person name="Ming R."/>
            <person name="Nagai C."/>
            <person name="Rounsley S."/>
            <person name="Sankoff D."/>
            <person name="Giuliano G."/>
            <person name="Albert V.A."/>
            <person name="Wincker P."/>
            <person name="Lashermes P."/>
        </authorList>
    </citation>
    <scope>NUCLEOTIDE SEQUENCE [LARGE SCALE GENOMIC DNA]</scope>
    <source>
        <strain evidence="6">cv. DH200-94</strain>
    </source>
</reference>
<proteinExistence type="inferred from homology"/>
<protein>
    <submittedName>
        <fullName evidence="5">Uncharacterized protein</fullName>
    </submittedName>
</protein>
<comment type="similarity">
    <text evidence="2">Belongs to the class-II pyridoxal-phosphate-dependent aminotransferase family. BioF subfamily.</text>
</comment>
<evidence type="ECO:0000256" key="4">
    <source>
        <dbReference type="ARBA" id="ARBA00022898"/>
    </source>
</evidence>
<dbReference type="STRING" id="49390.A0A068UFE9"/>
<dbReference type="EMBL" id="HG739110">
    <property type="protein sequence ID" value="CDP07275.1"/>
    <property type="molecule type" value="Genomic_DNA"/>
</dbReference>
<dbReference type="SUPFAM" id="SSF53383">
    <property type="entry name" value="PLP-dependent transferases"/>
    <property type="match status" value="1"/>
</dbReference>
<dbReference type="Gene3D" id="2.40.50.140">
    <property type="entry name" value="Nucleic acid-binding proteins"/>
    <property type="match status" value="2"/>
</dbReference>
<dbReference type="AlphaFoldDB" id="A0A068UFE9"/>
<evidence type="ECO:0000256" key="2">
    <source>
        <dbReference type="ARBA" id="ARBA00010008"/>
    </source>
</evidence>
<keyword evidence="4" id="KW-0663">Pyridoxal phosphate</keyword>
<comment type="cofactor">
    <cofactor evidence="1">
        <name>pyridoxal 5'-phosphate</name>
        <dbReference type="ChEBI" id="CHEBI:597326"/>
    </cofactor>
</comment>
<dbReference type="InterPro" id="IPR012340">
    <property type="entry name" value="NA-bd_OB-fold"/>
</dbReference>
<dbReference type="Gene3D" id="3.90.1150.10">
    <property type="entry name" value="Aspartate Aminotransferase, domain 1"/>
    <property type="match status" value="1"/>
</dbReference>
<dbReference type="InterPro" id="IPR015424">
    <property type="entry name" value="PyrdxlP-dep_Trfase"/>
</dbReference>